<protein>
    <submittedName>
        <fullName evidence="2">Uncharacterized protein</fullName>
    </submittedName>
</protein>
<dbReference type="OrthoDB" id="10547285at2759"/>
<dbReference type="Proteomes" id="UP000783686">
    <property type="component" value="Unassembled WGS sequence"/>
</dbReference>
<gene>
    <name evidence="2" type="ORF">BOKJ2_LOCUS565</name>
</gene>
<reference evidence="2" key="1">
    <citation type="submission" date="2020-09" db="EMBL/GenBank/DDBJ databases">
        <authorList>
            <person name="Kikuchi T."/>
        </authorList>
    </citation>
    <scope>NUCLEOTIDE SEQUENCE</scope>
    <source>
        <strain evidence="2">SH1</strain>
    </source>
</reference>
<sequence>MTNYAPESEFPTMASIVSDTNTMVGSNYKSSKSVTDRTYSYSTKHEAYRRAGDELLRLVQMQDLLLNENNENYSPRSSKFSSAAPEVARRDSLYDPSPQKVMRIPEPDKVTDDIVAQTRESRLQKSKKAESWVKQCSDLSKGHKKSEDVAKTIKSKRITSRTTDRVSDEILVDLWDIRDEYKRGLVMESEALRNMGRSRLAQRPFSTQGRLEHLEQPFVSPRYSDHCEVCSHRPISEPLVQDYKYKTANQLQRELLQAQKQLATYPPLKSKYPLLRYYL</sequence>
<dbReference type="AlphaFoldDB" id="A0A811JRE4"/>
<proteinExistence type="predicted"/>
<dbReference type="Proteomes" id="UP000614601">
    <property type="component" value="Unassembled WGS sequence"/>
</dbReference>
<feature type="compositionally biased region" description="Polar residues" evidence="1">
    <location>
        <begin position="69"/>
        <end position="81"/>
    </location>
</feature>
<keyword evidence="3" id="KW-1185">Reference proteome</keyword>
<name>A0A811JRE4_9BILA</name>
<dbReference type="EMBL" id="CAJFCW020000001">
    <property type="protein sequence ID" value="CAG9079662.1"/>
    <property type="molecule type" value="Genomic_DNA"/>
</dbReference>
<evidence type="ECO:0000256" key="1">
    <source>
        <dbReference type="SAM" id="MobiDB-lite"/>
    </source>
</evidence>
<feature type="region of interest" description="Disordered" evidence="1">
    <location>
        <begin position="69"/>
        <end position="98"/>
    </location>
</feature>
<evidence type="ECO:0000313" key="2">
    <source>
        <dbReference type="EMBL" id="CAD5205881.1"/>
    </source>
</evidence>
<accession>A0A811JRE4</accession>
<dbReference type="EMBL" id="CAJFDH010000001">
    <property type="protein sequence ID" value="CAD5205881.1"/>
    <property type="molecule type" value="Genomic_DNA"/>
</dbReference>
<organism evidence="2 3">
    <name type="scientific">Bursaphelenchus okinawaensis</name>
    <dbReference type="NCBI Taxonomy" id="465554"/>
    <lineage>
        <taxon>Eukaryota</taxon>
        <taxon>Metazoa</taxon>
        <taxon>Ecdysozoa</taxon>
        <taxon>Nematoda</taxon>
        <taxon>Chromadorea</taxon>
        <taxon>Rhabditida</taxon>
        <taxon>Tylenchina</taxon>
        <taxon>Tylenchomorpha</taxon>
        <taxon>Aphelenchoidea</taxon>
        <taxon>Aphelenchoididae</taxon>
        <taxon>Bursaphelenchus</taxon>
    </lineage>
</organism>
<evidence type="ECO:0000313" key="3">
    <source>
        <dbReference type="Proteomes" id="UP000614601"/>
    </source>
</evidence>
<comment type="caution">
    <text evidence="2">The sequence shown here is derived from an EMBL/GenBank/DDBJ whole genome shotgun (WGS) entry which is preliminary data.</text>
</comment>